<evidence type="ECO:0000256" key="1">
    <source>
        <dbReference type="ARBA" id="ARBA00004651"/>
    </source>
</evidence>
<feature type="transmembrane region" description="Helical" evidence="7">
    <location>
        <begin position="240"/>
        <end position="263"/>
    </location>
</feature>
<dbReference type="KEGG" id="dal:Dalk_0609"/>
<keyword evidence="6 7" id="KW-0472">Membrane</keyword>
<dbReference type="eggNOG" id="COG5557">
    <property type="taxonomic scope" value="Bacteria"/>
</dbReference>
<evidence type="ECO:0000313" key="9">
    <source>
        <dbReference type="Proteomes" id="UP000000739"/>
    </source>
</evidence>
<gene>
    <name evidence="8" type="ordered locus">Dalk_0609</name>
</gene>
<feature type="transmembrane region" description="Helical" evidence="7">
    <location>
        <begin position="198"/>
        <end position="220"/>
    </location>
</feature>
<keyword evidence="4 7" id="KW-0812">Transmembrane</keyword>
<feature type="transmembrane region" description="Helical" evidence="7">
    <location>
        <begin position="160"/>
        <end position="186"/>
    </location>
</feature>
<dbReference type="NCBIfam" id="NF045798">
    <property type="entry name" value="DsrP"/>
    <property type="match status" value="1"/>
</dbReference>
<dbReference type="PANTHER" id="PTHR43044">
    <property type="match status" value="1"/>
</dbReference>
<dbReference type="Proteomes" id="UP000000739">
    <property type="component" value="Chromosome"/>
</dbReference>
<proteinExistence type="inferred from homology"/>
<dbReference type="RefSeq" id="WP_012609753.1">
    <property type="nucleotide sequence ID" value="NC_011768.1"/>
</dbReference>
<name>B8FJN6_DESAL</name>
<feature type="transmembrane region" description="Helical" evidence="7">
    <location>
        <begin position="355"/>
        <end position="373"/>
    </location>
</feature>
<dbReference type="Gene3D" id="1.20.1630.10">
    <property type="entry name" value="Formate dehydrogenase/DMSO reductase domain"/>
    <property type="match status" value="1"/>
</dbReference>
<dbReference type="PANTHER" id="PTHR43044:SF2">
    <property type="entry name" value="POLYSULPHIDE REDUCTASE NRFD"/>
    <property type="match status" value="1"/>
</dbReference>
<reference evidence="8 9" key="1">
    <citation type="journal article" date="2012" name="Environ. Microbiol.">
        <title>The genome sequence of Desulfatibacillum alkenivorans AK-01: a blueprint for anaerobic alkane oxidation.</title>
        <authorList>
            <person name="Callaghan A.V."/>
            <person name="Morris B.E."/>
            <person name="Pereira I.A."/>
            <person name="McInerney M.J."/>
            <person name="Austin R.N."/>
            <person name="Groves J.T."/>
            <person name="Kukor J.J."/>
            <person name="Suflita J.M."/>
            <person name="Young L.Y."/>
            <person name="Zylstra G.J."/>
            <person name="Wawrik B."/>
        </authorList>
    </citation>
    <scope>NUCLEOTIDE SEQUENCE [LARGE SCALE GENOMIC DNA]</scope>
    <source>
        <strain evidence="8 9">AK-01</strain>
    </source>
</reference>
<dbReference type="AlphaFoldDB" id="B8FJN6"/>
<dbReference type="HOGENOM" id="CLU_045348_4_0_7"/>
<sequence length="388" mass="42929">MLEKALTGDSKYWGWIGFLLLLIAVGFGAYLRQFNEGLTLTGLSRDVSWGFYIAQLTYLVGVAASGVMLVMPYYLHDHKAFGKITILGEFMAVGAITMCLLFVLVDLGQPMRMMNMIIFPTPNSVLFWDMVVLNTYMFLNIIIGWTVLQNERKGIHYQKWVKVLIYLSIPFAVSIHTVTAFLYAGLPGRHFWLTAIMAPRFLAGAFCAGPAILLLIVFFLRRFTSFDAGDKAIKSLSVIITYAMILNVFFLLLELFTAFYSGIPGHAHAFVYLFAGLHGGHALVPVMWASVILAVIVLILLIPPKFRNNYNLLIPALIMLVLSTWLEKGVALVVAGFIPNPLEHVNEYAPTLNELVISVGVYAVGALIVTVLYKIAIGVKAEVGDAAH</sequence>
<dbReference type="EMBL" id="CP001322">
    <property type="protein sequence ID" value="ACL02314.1"/>
    <property type="molecule type" value="Genomic_DNA"/>
</dbReference>
<feature type="transmembrane region" description="Helical" evidence="7">
    <location>
        <begin position="125"/>
        <end position="148"/>
    </location>
</feature>
<feature type="transmembrane region" description="Helical" evidence="7">
    <location>
        <begin position="12"/>
        <end position="31"/>
    </location>
</feature>
<keyword evidence="9" id="KW-1185">Reference proteome</keyword>
<evidence type="ECO:0000256" key="7">
    <source>
        <dbReference type="SAM" id="Phobius"/>
    </source>
</evidence>
<protein>
    <submittedName>
        <fullName evidence="8">Sulfite reduction-associated complex, DsrP</fullName>
    </submittedName>
</protein>
<evidence type="ECO:0000256" key="3">
    <source>
        <dbReference type="ARBA" id="ARBA00022475"/>
    </source>
</evidence>
<comment type="similarity">
    <text evidence="2">Belongs to the NrfD family.</text>
</comment>
<keyword evidence="3" id="KW-1003">Cell membrane</keyword>
<evidence type="ECO:0000256" key="2">
    <source>
        <dbReference type="ARBA" id="ARBA00008929"/>
    </source>
</evidence>
<accession>B8FJN6</accession>
<feature type="transmembrane region" description="Helical" evidence="7">
    <location>
        <begin position="51"/>
        <end position="74"/>
    </location>
</feature>
<dbReference type="Pfam" id="PF03916">
    <property type="entry name" value="NrfD"/>
    <property type="match status" value="1"/>
</dbReference>
<evidence type="ECO:0000256" key="6">
    <source>
        <dbReference type="ARBA" id="ARBA00023136"/>
    </source>
</evidence>
<evidence type="ECO:0000313" key="8">
    <source>
        <dbReference type="EMBL" id="ACL02314.1"/>
    </source>
</evidence>
<dbReference type="InterPro" id="IPR005614">
    <property type="entry name" value="NrfD-like"/>
</dbReference>
<keyword evidence="5 7" id="KW-1133">Transmembrane helix</keyword>
<organism evidence="8 9">
    <name type="scientific">Desulfatibacillum aliphaticivorans</name>
    <dbReference type="NCBI Taxonomy" id="218208"/>
    <lineage>
        <taxon>Bacteria</taxon>
        <taxon>Pseudomonadati</taxon>
        <taxon>Thermodesulfobacteriota</taxon>
        <taxon>Desulfobacteria</taxon>
        <taxon>Desulfobacterales</taxon>
        <taxon>Desulfatibacillaceae</taxon>
        <taxon>Desulfatibacillum</taxon>
    </lineage>
</organism>
<dbReference type="InterPro" id="IPR054823">
    <property type="entry name" value="DsrP-like"/>
</dbReference>
<feature type="transmembrane region" description="Helical" evidence="7">
    <location>
        <begin position="86"/>
        <end position="105"/>
    </location>
</feature>
<evidence type="ECO:0000256" key="5">
    <source>
        <dbReference type="ARBA" id="ARBA00022989"/>
    </source>
</evidence>
<dbReference type="GO" id="GO:0005886">
    <property type="term" value="C:plasma membrane"/>
    <property type="evidence" value="ECO:0007669"/>
    <property type="project" value="UniProtKB-SubCell"/>
</dbReference>
<evidence type="ECO:0000256" key="4">
    <source>
        <dbReference type="ARBA" id="ARBA00022692"/>
    </source>
</evidence>
<feature type="transmembrane region" description="Helical" evidence="7">
    <location>
        <begin position="283"/>
        <end position="302"/>
    </location>
</feature>
<feature type="transmembrane region" description="Helical" evidence="7">
    <location>
        <begin position="314"/>
        <end position="335"/>
    </location>
</feature>
<comment type="subcellular location">
    <subcellularLocation>
        <location evidence="1">Cell membrane</location>
        <topology evidence="1">Multi-pass membrane protein</topology>
    </subcellularLocation>
</comment>